<dbReference type="GO" id="GO:0036503">
    <property type="term" value="P:ERAD pathway"/>
    <property type="evidence" value="ECO:0007669"/>
    <property type="project" value="UniProtKB-ARBA"/>
</dbReference>
<keyword evidence="4 9" id="KW-0378">Hydrolase</keyword>
<dbReference type="GO" id="GO:0005783">
    <property type="term" value="C:endoplasmic reticulum"/>
    <property type="evidence" value="ECO:0007669"/>
    <property type="project" value="TreeGrafter"/>
</dbReference>
<organism evidence="11 12">
    <name type="scientific">Vanrija pseudolonga</name>
    <dbReference type="NCBI Taxonomy" id="143232"/>
    <lineage>
        <taxon>Eukaryota</taxon>
        <taxon>Fungi</taxon>
        <taxon>Dikarya</taxon>
        <taxon>Basidiomycota</taxon>
        <taxon>Agaricomycotina</taxon>
        <taxon>Tremellomycetes</taxon>
        <taxon>Trichosporonales</taxon>
        <taxon>Trichosporonaceae</taxon>
        <taxon>Vanrija</taxon>
    </lineage>
</organism>
<comment type="cofactor">
    <cofactor evidence="1 7">
        <name>Ca(2+)</name>
        <dbReference type="ChEBI" id="CHEBI:29108"/>
    </cofactor>
</comment>
<dbReference type="Proteomes" id="UP000827549">
    <property type="component" value="Chromosome 4"/>
</dbReference>
<feature type="active site" evidence="6">
    <location>
        <position position="640"/>
    </location>
</feature>
<name>A0AAF1BRB2_9TREE</name>
<dbReference type="GeneID" id="87808684"/>
<evidence type="ECO:0000256" key="9">
    <source>
        <dbReference type="RuleBase" id="RU361193"/>
    </source>
</evidence>
<keyword evidence="7" id="KW-0106">Calcium</keyword>
<comment type="similarity">
    <text evidence="3 9">Belongs to the glycosyl hydrolase 47 family.</text>
</comment>
<evidence type="ECO:0000313" key="11">
    <source>
        <dbReference type="EMBL" id="WOO81943.1"/>
    </source>
</evidence>
<evidence type="ECO:0000256" key="4">
    <source>
        <dbReference type="ARBA" id="ARBA00022801"/>
    </source>
</evidence>
<evidence type="ECO:0000256" key="5">
    <source>
        <dbReference type="ARBA" id="ARBA00023157"/>
    </source>
</evidence>
<feature type="disulfide bond" evidence="8">
    <location>
        <begin position="522"/>
        <end position="551"/>
    </location>
</feature>
<dbReference type="AlphaFoldDB" id="A0AAF1BRB2"/>
<feature type="transmembrane region" description="Helical" evidence="10">
    <location>
        <begin position="21"/>
        <end position="39"/>
    </location>
</feature>
<dbReference type="GO" id="GO:0004571">
    <property type="term" value="F:mannosyl-oligosaccharide 1,2-alpha-mannosidase activity"/>
    <property type="evidence" value="ECO:0007669"/>
    <property type="project" value="InterPro"/>
</dbReference>
<evidence type="ECO:0000256" key="2">
    <source>
        <dbReference type="ARBA" id="ARBA00004922"/>
    </source>
</evidence>
<dbReference type="GO" id="GO:0005509">
    <property type="term" value="F:calcium ion binding"/>
    <property type="evidence" value="ECO:0007669"/>
    <property type="project" value="InterPro"/>
</dbReference>
<dbReference type="PANTHER" id="PTHR11742:SF103">
    <property type="entry name" value="ENDOPLASMIC RETICULUM MANNOSIDASE MNL2-RELATED"/>
    <property type="match status" value="1"/>
</dbReference>
<dbReference type="SUPFAM" id="SSF48225">
    <property type="entry name" value="Seven-hairpin glycosidases"/>
    <property type="match status" value="1"/>
</dbReference>
<dbReference type="Pfam" id="PF01532">
    <property type="entry name" value="Glyco_hydro_47"/>
    <property type="match status" value="1"/>
</dbReference>
<reference evidence="11" key="1">
    <citation type="submission" date="2023-10" db="EMBL/GenBank/DDBJ databases">
        <authorList>
            <person name="Noh H."/>
        </authorList>
    </citation>
    <scope>NUCLEOTIDE SEQUENCE</scope>
    <source>
        <strain evidence="11">DUCC4014</strain>
    </source>
</reference>
<dbReference type="InterPro" id="IPR012341">
    <property type="entry name" value="6hp_glycosidase-like_sf"/>
</dbReference>
<keyword evidence="10" id="KW-0812">Transmembrane</keyword>
<dbReference type="InterPro" id="IPR050749">
    <property type="entry name" value="Glycosyl_Hydrolase_47"/>
</dbReference>
<dbReference type="Gene3D" id="1.50.10.10">
    <property type="match status" value="1"/>
</dbReference>
<evidence type="ECO:0000313" key="12">
    <source>
        <dbReference type="Proteomes" id="UP000827549"/>
    </source>
</evidence>
<keyword evidence="5 8" id="KW-1015">Disulfide bond</keyword>
<dbReference type="EMBL" id="CP086717">
    <property type="protein sequence ID" value="WOO81943.1"/>
    <property type="molecule type" value="Genomic_DNA"/>
</dbReference>
<evidence type="ECO:0000256" key="10">
    <source>
        <dbReference type="SAM" id="Phobius"/>
    </source>
</evidence>
<dbReference type="InterPro" id="IPR001382">
    <property type="entry name" value="Glyco_hydro_47"/>
</dbReference>
<evidence type="ECO:0000256" key="1">
    <source>
        <dbReference type="ARBA" id="ARBA00001913"/>
    </source>
</evidence>
<sequence>MAAYHDLERRFVGLAPRAPRRLKVLLGFAVLIALSLFLWPRDSSDALDTLAQQSLDGFEDLDVAFARADVLAANPGRLDVSDNSRVQVRIKDAGYVVDENGDHFYPGVHRPVAPLDPGVAVDPADAFPDIDAATHLVPPPEDAAFPAELERNISLRADPDAVELIMASIVIPPDAFSVTWEAPDFEEKTGGASRRVQWAGFDGAHESDAEKAVREARRDAVRRGFIHTWQAYKDYAWGHDEVRPVSRTPSDPFNGWGATIIDSLDTLLLMGLSAEYDLCRPHVNQLNMHWLNGRDWSTAYRTRANVSVPREIVQLPTFETNIRYLGGLISAYDLSGDALMLERALDLAKILARSFNTASGLPASRIDPGHTSAYWTGSVSLAEAGSLSLEFSRLSLITKDPQWFDLTHRATEFIKKGPAVRSDHPPLITGNFVPDQKGGLYGSYAFGGLADSYYEYLIKVGQLLSGRAVAKLYTDLYAASIDTARKTLYGDVSIPGLDEQLMIIGKRAWRQPLLHELEHLTCFAGGMLGLGARLLNRDQDLDDGQRVASTCYWVSKATGTGVQPESVIFYPANDTTRETLLTIDGERYDAARQQAGIGSSKVFDHEPTEPRTEPIKYYRHLQGYPPGVKFSSPRYIGRPETIESVFYMYRLTGDKKWQERGWRMFTSWAAAARAKGGMASVLNAVHPPARHTDNMESFVLAETFKYHFLLQSAPDVLSLDEWVFNTEAHPFIIGERAPGSSGLWKGGNGEELGARGAGTDAQKWNRLMNLERFGP</sequence>
<feature type="binding site" evidence="7">
    <location>
        <position position="726"/>
    </location>
    <ligand>
        <name>Ca(2+)</name>
        <dbReference type="ChEBI" id="CHEBI:29108"/>
    </ligand>
</feature>
<keyword evidence="12" id="KW-1185">Reference proteome</keyword>
<evidence type="ECO:0000256" key="6">
    <source>
        <dbReference type="PIRSR" id="PIRSR601382-1"/>
    </source>
</evidence>
<keyword evidence="9" id="KW-0326">Glycosidase</keyword>
<feature type="active site" description="Proton donor" evidence="6">
    <location>
        <position position="565"/>
    </location>
</feature>
<evidence type="ECO:0000256" key="3">
    <source>
        <dbReference type="ARBA" id="ARBA00007658"/>
    </source>
</evidence>
<keyword evidence="7" id="KW-0479">Metal-binding</keyword>
<evidence type="ECO:0000256" key="8">
    <source>
        <dbReference type="PIRSR" id="PIRSR601382-3"/>
    </source>
</evidence>
<dbReference type="GO" id="GO:0005975">
    <property type="term" value="P:carbohydrate metabolic process"/>
    <property type="evidence" value="ECO:0007669"/>
    <property type="project" value="InterPro"/>
</dbReference>
<evidence type="ECO:0000256" key="7">
    <source>
        <dbReference type="PIRSR" id="PIRSR601382-2"/>
    </source>
</evidence>
<dbReference type="PANTHER" id="PTHR11742">
    <property type="entry name" value="MANNOSYL-OLIGOSACCHARIDE ALPHA-1,2-MANNOSIDASE-RELATED"/>
    <property type="match status" value="1"/>
</dbReference>
<keyword evidence="10" id="KW-0472">Membrane</keyword>
<dbReference type="InterPro" id="IPR036026">
    <property type="entry name" value="Seven-hairpin_glycosidases"/>
</dbReference>
<dbReference type="PRINTS" id="PR00747">
    <property type="entry name" value="GLYHDRLASE47"/>
</dbReference>
<dbReference type="RefSeq" id="XP_062627975.1">
    <property type="nucleotide sequence ID" value="XM_062771991.1"/>
</dbReference>
<proteinExistence type="inferred from homology"/>
<dbReference type="GO" id="GO:0016020">
    <property type="term" value="C:membrane"/>
    <property type="evidence" value="ECO:0007669"/>
    <property type="project" value="InterPro"/>
</dbReference>
<accession>A0AAF1BRB2</accession>
<gene>
    <name evidence="11" type="primary">MNS1_0</name>
    <name evidence="11" type="ORF">LOC62_04G005455</name>
</gene>
<feature type="active site" description="Proton donor" evidence="6">
    <location>
        <position position="319"/>
    </location>
</feature>
<feature type="active site" evidence="6">
    <location>
        <position position="451"/>
    </location>
</feature>
<protein>
    <recommendedName>
        <fullName evidence="9">alpha-1,2-Mannosidase</fullName>
        <ecNumber evidence="9">3.2.1.-</ecNumber>
    </recommendedName>
</protein>
<comment type="pathway">
    <text evidence="2">Protein modification; protein glycosylation.</text>
</comment>
<keyword evidence="10" id="KW-1133">Transmembrane helix</keyword>
<dbReference type="EC" id="3.2.1.-" evidence="9"/>